<comment type="function">
    <text evidence="6">Catalyzes the glucosylation at the O-5 position of anthocyanidin 3-glucosides to form anthocyanidin 3,5-di-O-glucosides using UDP-glucose as sugar donor. Anthocyanidin 3,5-di-O-glucosides are molecules that are responsible for pigmentation. Also acts on anthocyanidin 3-O-(6-O-malonylglucoside). Much less active with hydroxycinnamoylglucose derivatives. No activity in the absence of the 3-O-glucoside group.</text>
</comment>
<dbReference type="EC" id="2.4.1.-" evidence="8"/>
<dbReference type="PANTHER" id="PTHR11926:SF1560">
    <property type="entry name" value="UDP-GLYCOSYLTRANSFERASE 74E1-RELATED"/>
    <property type="match status" value="1"/>
</dbReference>
<evidence type="ECO:0000256" key="3">
    <source>
        <dbReference type="ARBA" id="ARBA00022679"/>
    </source>
</evidence>
<evidence type="ECO:0000256" key="4">
    <source>
        <dbReference type="ARBA" id="ARBA00022729"/>
    </source>
</evidence>
<comment type="caution">
    <text evidence="9">The sequence shown here is derived from an EMBL/GenBank/DDBJ whole genome shotgun (WGS) entry which is preliminary data.</text>
</comment>
<accession>A0ABD1UXU6</accession>
<evidence type="ECO:0000256" key="8">
    <source>
        <dbReference type="RuleBase" id="RU362057"/>
    </source>
</evidence>
<evidence type="ECO:0000313" key="10">
    <source>
        <dbReference type="Proteomes" id="UP001604277"/>
    </source>
</evidence>
<comment type="pathway">
    <text evidence="1">Pigment biosynthesis; anthocyanin biosynthesis.</text>
</comment>
<organism evidence="9 10">
    <name type="scientific">Forsythia ovata</name>
    <dbReference type="NCBI Taxonomy" id="205694"/>
    <lineage>
        <taxon>Eukaryota</taxon>
        <taxon>Viridiplantae</taxon>
        <taxon>Streptophyta</taxon>
        <taxon>Embryophyta</taxon>
        <taxon>Tracheophyta</taxon>
        <taxon>Spermatophyta</taxon>
        <taxon>Magnoliopsida</taxon>
        <taxon>eudicotyledons</taxon>
        <taxon>Gunneridae</taxon>
        <taxon>Pentapetalae</taxon>
        <taxon>asterids</taxon>
        <taxon>lamiids</taxon>
        <taxon>Lamiales</taxon>
        <taxon>Oleaceae</taxon>
        <taxon>Forsythieae</taxon>
        <taxon>Forsythia</taxon>
    </lineage>
</organism>
<gene>
    <name evidence="9" type="ORF">Fot_22478</name>
</gene>
<evidence type="ECO:0000256" key="7">
    <source>
        <dbReference type="RuleBase" id="RU003718"/>
    </source>
</evidence>
<dbReference type="PANTHER" id="PTHR11926">
    <property type="entry name" value="GLUCOSYL/GLUCURONOSYL TRANSFERASES"/>
    <property type="match status" value="1"/>
</dbReference>
<dbReference type="SUPFAM" id="SSF53756">
    <property type="entry name" value="UDP-Glycosyltransferase/glycogen phosphorylase"/>
    <property type="match status" value="1"/>
</dbReference>
<protein>
    <recommendedName>
        <fullName evidence="8">Glycosyltransferase</fullName>
        <ecNumber evidence="8">2.4.1.-</ecNumber>
    </recommendedName>
</protein>
<dbReference type="EMBL" id="JBFOLJ010000006">
    <property type="protein sequence ID" value="KAL2529877.1"/>
    <property type="molecule type" value="Genomic_DNA"/>
</dbReference>
<keyword evidence="7" id="KW-0328">Glycosyltransferase</keyword>
<dbReference type="InterPro" id="IPR035595">
    <property type="entry name" value="UDP_glycos_trans_CS"/>
</dbReference>
<evidence type="ECO:0000256" key="2">
    <source>
        <dbReference type="ARBA" id="ARBA00009995"/>
    </source>
</evidence>
<dbReference type="CDD" id="cd03784">
    <property type="entry name" value="GT1_Gtf-like"/>
    <property type="match status" value="1"/>
</dbReference>
<evidence type="ECO:0000256" key="6">
    <source>
        <dbReference type="ARBA" id="ARBA00056922"/>
    </source>
</evidence>
<dbReference type="GO" id="GO:0102816">
    <property type="term" value="F:UDP-D-glucose:delphinidin 3-O-glucosyl-5-O-caffeoylglucoside -O-beta-D-glucosyltransferase activity"/>
    <property type="evidence" value="ECO:0007669"/>
    <property type="project" value="UniProtKB-EC"/>
</dbReference>
<keyword evidence="3 7" id="KW-0808">Transferase</keyword>
<keyword evidence="10" id="KW-1185">Reference proteome</keyword>
<reference evidence="10" key="1">
    <citation type="submission" date="2024-07" db="EMBL/GenBank/DDBJ databases">
        <title>Two chromosome-level genome assemblies of Korean endemic species Abeliophyllum distichum and Forsythia ovata (Oleaceae).</title>
        <authorList>
            <person name="Jang H."/>
        </authorList>
    </citation>
    <scope>NUCLEOTIDE SEQUENCE [LARGE SCALE GENOMIC DNA]</scope>
</reference>
<keyword evidence="4" id="KW-0732">Signal</keyword>
<name>A0ABD1UXU6_9LAMI</name>
<dbReference type="AlphaFoldDB" id="A0ABD1UXU6"/>
<dbReference type="FunFam" id="3.40.50.2000:FF:000019">
    <property type="entry name" value="Glycosyltransferase"/>
    <property type="match status" value="1"/>
</dbReference>
<dbReference type="Pfam" id="PF00201">
    <property type="entry name" value="UDPGT"/>
    <property type="match status" value="1"/>
</dbReference>
<comment type="catalytic activity">
    <reaction evidence="5">
        <text>an anthocyanidin 3-O-beta-D-glucoside + UDP-alpha-D-glucose = an anthocyanidin 3,5-di-O-beta-D-glucoside + UDP + 2 H(+)</text>
        <dbReference type="Rhea" id="RHEA:35423"/>
        <dbReference type="ChEBI" id="CHEBI:15378"/>
        <dbReference type="ChEBI" id="CHEBI:16307"/>
        <dbReference type="ChEBI" id="CHEBI:57503"/>
        <dbReference type="ChEBI" id="CHEBI:58223"/>
        <dbReference type="ChEBI" id="CHEBI:58885"/>
        <dbReference type="EC" id="2.4.1.298"/>
    </reaction>
</comment>
<dbReference type="InterPro" id="IPR002213">
    <property type="entry name" value="UDP_glucos_trans"/>
</dbReference>
<evidence type="ECO:0000256" key="5">
    <source>
        <dbReference type="ARBA" id="ARBA00050360"/>
    </source>
</evidence>
<dbReference type="Proteomes" id="UP001604277">
    <property type="component" value="Unassembled WGS sequence"/>
</dbReference>
<proteinExistence type="inferred from homology"/>
<dbReference type="PROSITE" id="PS00375">
    <property type="entry name" value="UDPGT"/>
    <property type="match status" value="1"/>
</dbReference>
<evidence type="ECO:0000256" key="1">
    <source>
        <dbReference type="ARBA" id="ARBA00004935"/>
    </source>
</evidence>
<evidence type="ECO:0000313" key="9">
    <source>
        <dbReference type="EMBL" id="KAL2529877.1"/>
    </source>
</evidence>
<comment type="similarity">
    <text evidence="2 7">Belongs to the UDP-glycosyltransferase family.</text>
</comment>
<dbReference type="Gene3D" id="3.40.50.2000">
    <property type="entry name" value="Glycogen Phosphorylase B"/>
    <property type="match status" value="2"/>
</dbReference>
<sequence>MADNKPHILVFPFPVQGHINPALDFSKCLASNGLKVTIILTTMVSKSAQVPSNSSINVEMISDGSEEVKEQESIEGFFKRFRAAASQNLAKFIQEQRETCPAKVLVYDSTMPWALDVAHQEGLLGASFFTQAIGVCAVYYHMYTGLIKFPYEDSEVLLPSMTPLGVNDLPCFSFSPDSNNSVLRHLADQFLNLEEADWIFVNTFDKLEYEVLNWMTSRWPFKTVGPTFSLTYPGKELTNKRTHKFNLFEPNYEESMKWLDSREIGSVVYVSFGSLVSLKEEQMEELAHGLMMSNCYFLWVVRASEENKLPQNFTSMASEKGLVLNWCPQTDVLDHRAVACFMTHCGWNSTLEALSSGMPLIAMPQWVDQPTNSKLIEDEFKVGLRVKADENGLVRREEIEMCIKQVIQGEKGKKLKESAGKWKELAKEAADKGGSSATNVEDFLKFPPSEFTSNHLTLASFVTTLGRLPSREYASPNPDSHYSYSFLHHHHHVDDQHGS</sequence>